<evidence type="ECO:0000256" key="1">
    <source>
        <dbReference type="ARBA" id="ARBA00007435"/>
    </source>
</evidence>
<dbReference type="InterPro" id="IPR000305">
    <property type="entry name" value="GIY-YIG_endonuc"/>
</dbReference>
<dbReference type="PANTHER" id="PTHR34477">
    <property type="entry name" value="UPF0213 PROTEIN YHBQ"/>
    <property type="match status" value="1"/>
</dbReference>
<accession>A0ABX1X2T3</accession>
<dbReference type="InterPro" id="IPR035901">
    <property type="entry name" value="GIY-YIG_endonuc_sf"/>
</dbReference>
<name>A0ABX1X2T3_9BACT</name>
<keyword evidence="4" id="KW-1185">Reference proteome</keyword>
<evidence type="ECO:0000259" key="2">
    <source>
        <dbReference type="PROSITE" id="PS50164"/>
    </source>
</evidence>
<dbReference type="Gene3D" id="3.40.1440.10">
    <property type="entry name" value="GIY-YIG endonuclease"/>
    <property type="match status" value="1"/>
</dbReference>
<evidence type="ECO:0000313" key="3">
    <source>
        <dbReference type="EMBL" id="NOU62408.1"/>
    </source>
</evidence>
<sequence length="65" mass="7997">MFDVYVLYSPQYDKIYIGYTSDLQARFLSHNELATKGYTMRYRPWEILYTESFHTKQESMKREKQ</sequence>
<dbReference type="PROSITE" id="PS50164">
    <property type="entry name" value="GIY_YIG"/>
    <property type="match status" value="1"/>
</dbReference>
<dbReference type="RefSeq" id="WP_171597648.1">
    <property type="nucleotide sequence ID" value="NZ_RZNH01000162.1"/>
</dbReference>
<evidence type="ECO:0000313" key="4">
    <source>
        <dbReference type="Proteomes" id="UP000732105"/>
    </source>
</evidence>
<organism evidence="3 4">
    <name type="scientific">Marinifilum caeruleilacunae</name>
    <dbReference type="NCBI Taxonomy" id="2499076"/>
    <lineage>
        <taxon>Bacteria</taxon>
        <taxon>Pseudomonadati</taxon>
        <taxon>Bacteroidota</taxon>
        <taxon>Bacteroidia</taxon>
        <taxon>Marinilabiliales</taxon>
        <taxon>Marinifilaceae</taxon>
    </lineage>
</organism>
<dbReference type="EMBL" id="RZNH01000162">
    <property type="protein sequence ID" value="NOU62408.1"/>
    <property type="molecule type" value="Genomic_DNA"/>
</dbReference>
<dbReference type="CDD" id="cd10449">
    <property type="entry name" value="GIY-YIG_SLX1_like"/>
    <property type="match status" value="1"/>
</dbReference>
<comment type="caution">
    <text evidence="3">The sequence shown here is derived from an EMBL/GenBank/DDBJ whole genome shotgun (WGS) entry which is preliminary data.</text>
</comment>
<feature type="domain" description="GIY-YIG" evidence="2">
    <location>
        <begin position="1"/>
        <end position="65"/>
    </location>
</feature>
<dbReference type="Pfam" id="PF01541">
    <property type="entry name" value="GIY-YIG"/>
    <property type="match status" value="1"/>
</dbReference>
<dbReference type="PANTHER" id="PTHR34477:SF1">
    <property type="entry name" value="UPF0213 PROTEIN YHBQ"/>
    <property type="match status" value="1"/>
</dbReference>
<comment type="similarity">
    <text evidence="1">Belongs to the UPF0213 family.</text>
</comment>
<reference evidence="3 4" key="1">
    <citation type="submission" date="2018-12" db="EMBL/GenBank/DDBJ databases">
        <title>Marinifilum JC070 sp. nov., a marine bacterium isolated from Yongle Blue Hole in the South China Sea.</title>
        <authorList>
            <person name="Fu T."/>
        </authorList>
    </citation>
    <scope>NUCLEOTIDE SEQUENCE [LARGE SCALE GENOMIC DNA]</scope>
    <source>
        <strain evidence="3 4">JC070</strain>
    </source>
</reference>
<gene>
    <name evidence="3" type="ORF">ELS83_21740</name>
</gene>
<proteinExistence type="inferred from homology"/>
<dbReference type="Proteomes" id="UP000732105">
    <property type="component" value="Unassembled WGS sequence"/>
</dbReference>
<feature type="non-terminal residue" evidence="3">
    <location>
        <position position="65"/>
    </location>
</feature>
<protein>
    <submittedName>
        <fullName evidence="3">GIY-YIG nuclease family protein</fullName>
    </submittedName>
</protein>
<dbReference type="SUPFAM" id="SSF82771">
    <property type="entry name" value="GIY-YIG endonuclease"/>
    <property type="match status" value="1"/>
</dbReference>
<dbReference type="InterPro" id="IPR050190">
    <property type="entry name" value="UPF0213_domain"/>
</dbReference>